<gene>
    <name evidence="8" type="ORF">NE237_017614</name>
</gene>
<keyword evidence="9" id="KW-1185">Reference proteome</keyword>
<dbReference type="AlphaFoldDB" id="A0A9Q0K8E9"/>
<feature type="transmembrane region" description="Helical" evidence="6">
    <location>
        <begin position="291"/>
        <end position="311"/>
    </location>
</feature>
<dbReference type="OrthoDB" id="1728340at2759"/>
<evidence type="ECO:0000256" key="6">
    <source>
        <dbReference type="RuleBase" id="RU363077"/>
    </source>
</evidence>
<dbReference type="PANTHER" id="PTHR31218">
    <property type="entry name" value="WAT1-RELATED PROTEIN"/>
    <property type="match status" value="1"/>
</dbReference>
<accession>A0A9Q0K8E9</accession>
<proteinExistence type="inferred from homology"/>
<feature type="transmembrane region" description="Helical" evidence="6">
    <location>
        <begin position="226"/>
        <end position="248"/>
    </location>
</feature>
<keyword evidence="4 6" id="KW-1133">Transmembrane helix</keyword>
<dbReference type="EMBL" id="JAMYWD010000007">
    <property type="protein sequence ID" value="KAJ4965765.1"/>
    <property type="molecule type" value="Genomic_DNA"/>
</dbReference>
<dbReference type="InterPro" id="IPR030184">
    <property type="entry name" value="WAT1-related"/>
</dbReference>
<dbReference type="InterPro" id="IPR037185">
    <property type="entry name" value="EmrE-like"/>
</dbReference>
<name>A0A9Q0K8E9_9MAGN</name>
<comment type="caution">
    <text evidence="8">The sequence shown here is derived from an EMBL/GenBank/DDBJ whole genome shotgun (WGS) entry which is preliminary data.</text>
</comment>
<feature type="domain" description="EamA" evidence="7">
    <location>
        <begin position="196"/>
        <end position="334"/>
    </location>
</feature>
<evidence type="ECO:0000256" key="1">
    <source>
        <dbReference type="ARBA" id="ARBA00004141"/>
    </source>
</evidence>
<feature type="transmembrane region" description="Helical" evidence="6">
    <location>
        <begin position="109"/>
        <end position="130"/>
    </location>
</feature>
<feature type="transmembrane region" description="Helical" evidence="6">
    <location>
        <begin position="81"/>
        <end position="103"/>
    </location>
</feature>
<keyword evidence="3 6" id="KW-0812">Transmembrane</keyword>
<dbReference type="InterPro" id="IPR000620">
    <property type="entry name" value="EamA_dom"/>
</dbReference>
<feature type="transmembrane region" description="Helical" evidence="6">
    <location>
        <begin position="47"/>
        <end position="69"/>
    </location>
</feature>
<dbReference type="SUPFAM" id="SSF103481">
    <property type="entry name" value="Multidrug resistance efflux transporter EmrE"/>
    <property type="match status" value="2"/>
</dbReference>
<evidence type="ECO:0000256" key="5">
    <source>
        <dbReference type="ARBA" id="ARBA00023136"/>
    </source>
</evidence>
<feature type="transmembrane region" description="Helical" evidence="6">
    <location>
        <begin position="142"/>
        <end position="162"/>
    </location>
</feature>
<evidence type="ECO:0000313" key="8">
    <source>
        <dbReference type="EMBL" id="KAJ4965765.1"/>
    </source>
</evidence>
<dbReference type="GO" id="GO:0022857">
    <property type="term" value="F:transmembrane transporter activity"/>
    <property type="evidence" value="ECO:0007669"/>
    <property type="project" value="InterPro"/>
</dbReference>
<evidence type="ECO:0000256" key="2">
    <source>
        <dbReference type="ARBA" id="ARBA00007635"/>
    </source>
</evidence>
<dbReference type="Pfam" id="PF00892">
    <property type="entry name" value="EamA"/>
    <property type="match status" value="2"/>
</dbReference>
<evidence type="ECO:0000259" key="7">
    <source>
        <dbReference type="Pfam" id="PF00892"/>
    </source>
</evidence>
<feature type="transmembrane region" description="Helical" evidence="6">
    <location>
        <begin position="317"/>
        <end position="336"/>
    </location>
</feature>
<evidence type="ECO:0000256" key="3">
    <source>
        <dbReference type="ARBA" id="ARBA00022692"/>
    </source>
</evidence>
<feature type="transmembrane region" description="Helical" evidence="6">
    <location>
        <begin position="260"/>
        <end position="279"/>
    </location>
</feature>
<protein>
    <recommendedName>
        <fullName evidence="6">WAT1-related protein</fullName>
    </recommendedName>
</protein>
<dbReference type="Proteomes" id="UP001141806">
    <property type="component" value="Unassembled WGS sequence"/>
</dbReference>
<dbReference type="GO" id="GO:0016020">
    <property type="term" value="C:membrane"/>
    <property type="evidence" value="ECO:0007669"/>
    <property type="project" value="UniProtKB-SubCell"/>
</dbReference>
<feature type="domain" description="EamA" evidence="7">
    <location>
        <begin position="28"/>
        <end position="159"/>
    </location>
</feature>
<evidence type="ECO:0000313" key="9">
    <source>
        <dbReference type="Proteomes" id="UP001141806"/>
    </source>
</evidence>
<feature type="transmembrane region" description="Helical" evidence="6">
    <location>
        <begin position="21"/>
        <end position="41"/>
    </location>
</feature>
<evidence type="ECO:0000256" key="4">
    <source>
        <dbReference type="ARBA" id="ARBA00022989"/>
    </source>
</evidence>
<organism evidence="8 9">
    <name type="scientific">Protea cynaroides</name>
    <dbReference type="NCBI Taxonomy" id="273540"/>
    <lineage>
        <taxon>Eukaryota</taxon>
        <taxon>Viridiplantae</taxon>
        <taxon>Streptophyta</taxon>
        <taxon>Embryophyta</taxon>
        <taxon>Tracheophyta</taxon>
        <taxon>Spermatophyta</taxon>
        <taxon>Magnoliopsida</taxon>
        <taxon>Proteales</taxon>
        <taxon>Proteaceae</taxon>
        <taxon>Protea</taxon>
    </lineage>
</organism>
<comment type="subcellular location">
    <subcellularLocation>
        <location evidence="1 6">Membrane</location>
        <topology evidence="1 6">Multi-pass membrane protein</topology>
    </subcellularLocation>
</comment>
<sequence length="368" mass="41390">MEGDHRQDSWLMCQYTINVNIYDRIYWFVYAGMALFSKASIDKGMNPYIFVVYRQAFASLALAPFAFFLERKKAPPLSYILLCKIFLVSLCGLTLSLNLYYAALNYTSATFAAATTNVIPAITFIMAVLMRIERTSLKHQYGVAKVLGTVTCVSGALLVALYKGPSIKFMNWYPSVHNEVSQSSLINSRPKMEWVKGSLIMLSAYTAWSSWLILQGPIMKIYPAKLRLINLQCAFSCIQSAILALILNRNPSSWKLGWDIHLLSVAYCGLIVTGITYWLQVWCIEKRGPVFTSLFTPLALLITAIFSAFIWKETLHWGSVGGAILLVGGLYSVLWGKKKEKEVETSGTNEPIQNEAKEEIKLECITHH</sequence>
<comment type="similarity">
    <text evidence="2 6">Belongs to the drug/metabolite transporter (DMT) superfamily. Plant drug/metabolite exporter (P-DME) (TC 2.A.7.4) family.</text>
</comment>
<keyword evidence="5 6" id="KW-0472">Membrane</keyword>
<reference evidence="8" key="1">
    <citation type="journal article" date="2023" name="Plant J.">
        <title>The genome of the king protea, Protea cynaroides.</title>
        <authorList>
            <person name="Chang J."/>
            <person name="Duong T.A."/>
            <person name="Schoeman C."/>
            <person name="Ma X."/>
            <person name="Roodt D."/>
            <person name="Barker N."/>
            <person name="Li Z."/>
            <person name="Van de Peer Y."/>
            <person name="Mizrachi E."/>
        </authorList>
    </citation>
    <scope>NUCLEOTIDE SEQUENCE</scope>
    <source>
        <tissue evidence="8">Young leaves</tissue>
    </source>
</reference>